<feature type="compositionally biased region" description="Basic and acidic residues" evidence="6">
    <location>
        <begin position="485"/>
        <end position="494"/>
    </location>
</feature>
<dbReference type="FunFam" id="3.10.20.230:FF:000008">
    <property type="entry name" value="retinitis pigmentosa 1-like 1 protein"/>
    <property type="match status" value="1"/>
</dbReference>
<evidence type="ECO:0000256" key="5">
    <source>
        <dbReference type="ARBA" id="ARBA00023273"/>
    </source>
</evidence>
<evidence type="ECO:0000256" key="2">
    <source>
        <dbReference type="ARBA" id="ARBA00004496"/>
    </source>
</evidence>
<feature type="compositionally biased region" description="Acidic residues" evidence="6">
    <location>
        <begin position="1897"/>
        <end position="1907"/>
    </location>
</feature>
<feature type="region of interest" description="Disordered" evidence="6">
    <location>
        <begin position="1306"/>
        <end position="1371"/>
    </location>
</feature>
<feature type="region of interest" description="Disordered" evidence="6">
    <location>
        <begin position="1651"/>
        <end position="1672"/>
    </location>
</feature>
<feature type="compositionally biased region" description="Basic and acidic residues" evidence="6">
    <location>
        <begin position="653"/>
        <end position="665"/>
    </location>
</feature>
<feature type="region of interest" description="Disordered" evidence="6">
    <location>
        <begin position="1236"/>
        <end position="1291"/>
    </location>
</feature>
<feature type="region of interest" description="Disordered" evidence="6">
    <location>
        <begin position="378"/>
        <end position="437"/>
    </location>
</feature>
<dbReference type="PANTHER" id="PTHR23005:SF3">
    <property type="entry name" value="RETINITIS PIGMENTOSA 1-LIKE 1 PROTEIN"/>
    <property type="match status" value="1"/>
</dbReference>
<feature type="compositionally biased region" description="Polar residues" evidence="6">
    <location>
        <begin position="1058"/>
        <end position="1067"/>
    </location>
</feature>
<reference evidence="8" key="2">
    <citation type="submission" date="2025-08" db="UniProtKB">
        <authorList>
            <consortium name="Ensembl"/>
        </authorList>
    </citation>
    <scope>IDENTIFICATION</scope>
</reference>
<feature type="region of interest" description="Disordered" evidence="6">
    <location>
        <begin position="473"/>
        <end position="548"/>
    </location>
</feature>
<feature type="compositionally biased region" description="Low complexity" evidence="6">
    <location>
        <begin position="1460"/>
        <end position="1484"/>
    </location>
</feature>
<feature type="compositionally biased region" description="Basic and acidic residues" evidence="6">
    <location>
        <begin position="1183"/>
        <end position="1197"/>
    </location>
</feature>
<feature type="region of interest" description="Disordered" evidence="6">
    <location>
        <begin position="250"/>
        <end position="276"/>
    </location>
</feature>
<evidence type="ECO:0000313" key="9">
    <source>
        <dbReference type="Proteomes" id="UP000694680"/>
    </source>
</evidence>
<feature type="compositionally biased region" description="Polar residues" evidence="6">
    <location>
        <begin position="848"/>
        <end position="861"/>
    </location>
</feature>
<feature type="region of interest" description="Disordered" evidence="6">
    <location>
        <begin position="1762"/>
        <end position="1952"/>
    </location>
</feature>
<feature type="compositionally biased region" description="Basic and acidic residues" evidence="6">
    <location>
        <begin position="1338"/>
        <end position="1358"/>
    </location>
</feature>
<reference evidence="8" key="3">
    <citation type="submission" date="2025-09" db="UniProtKB">
        <authorList>
            <consortium name="Ensembl"/>
        </authorList>
    </citation>
    <scope>IDENTIFICATION</scope>
</reference>
<feature type="compositionally biased region" description="Acidic residues" evidence="6">
    <location>
        <begin position="1932"/>
        <end position="1942"/>
    </location>
</feature>
<dbReference type="PANTHER" id="PTHR23005">
    <property type="entry name" value="RETINITIS PIGMENTOSA 1 PROTEIN"/>
    <property type="match status" value="1"/>
</dbReference>
<feature type="compositionally biased region" description="Polar residues" evidence="6">
    <location>
        <begin position="769"/>
        <end position="788"/>
    </location>
</feature>
<feature type="compositionally biased region" description="Polar residues" evidence="6">
    <location>
        <begin position="918"/>
        <end position="938"/>
    </location>
</feature>
<feature type="compositionally biased region" description="Polar residues" evidence="6">
    <location>
        <begin position="666"/>
        <end position="675"/>
    </location>
</feature>
<dbReference type="Proteomes" id="UP000694680">
    <property type="component" value="Chromosome 2"/>
</dbReference>
<feature type="compositionally biased region" description="Basic and acidic residues" evidence="6">
    <location>
        <begin position="1495"/>
        <end position="1522"/>
    </location>
</feature>
<keyword evidence="3" id="KW-0963">Cytoplasm</keyword>
<feature type="region of interest" description="Disordered" evidence="6">
    <location>
        <begin position="910"/>
        <end position="1207"/>
    </location>
</feature>
<dbReference type="Pfam" id="PF03607">
    <property type="entry name" value="DCX"/>
    <property type="match status" value="2"/>
</dbReference>
<feature type="domain" description="Doublecortin" evidence="7">
    <location>
        <begin position="37"/>
        <end position="111"/>
    </location>
</feature>
<feature type="compositionally biased region" description="Basic and acidic residues" evidence="6">
    <location>
        <begin position="1884"/>
        <end position="1896"/>
    </location>
</feature>
<reference evidence="8" key="1">
    <citation type="submission" date="2020-06" db="EMBL/GenBank/DDBJ databases">
        <authorList>
            <consortium name="Wellcome Sanger Institute Data Sharing"/>
        </authorList>
    </citation>
    <scope>NUCLEOTIDE SEQUENCE [LARGE SCALE GENOMIC DNA]</scope>
</reference>
<dbReference type="Ensembl" id="ENSGWIT00000009065.1">
    <property type="protein sequence ID" value="ENSGWIP00000008113.1"/>
    <property type="gene ID" value="ENSGWIG00000004740.1"/>
</dbReference>
<keyword evidence="5" id="KW-0966">Cell projection</keyword>
<dbReference type="GO" id="GO:0035556">
    <property type="term" value="P:intracellular signal transduction"/>
    <property type="evidence" value="ECO:0007669"/>
    <property type="project" value="InterPro"/>
</dbReference>
<evidence type="ECO:0000259" key="7">
    <source>
        <dbReference type="PROSITE" id="PS50309"/>
    </source>
</evidence>
<feature type="compositionally biased region" description="Basic and acidic residues" evidence="6">
    <location>
        <begin position="1009"/>
        <end position="1031"/>
    </location>
</feature>
<dbReference type="SUPFAM" id="SSF89837">
    <property type="entry name" value="Doublecortin (DC)"/>
    <property type="match status" value="2"/>
</dbReference>
<feature type="compositionally biased region" description="Polar residues" evidence="6">
    <location>
        <begin position="746"/>
        <end position="756"/>
    </location>
</feature>
<evidence type="ECO:0000256" key="3">
    <source>
        <dbReference type="ARBA" id="ARBA00022490"/>
    </source>
</evidence>
<feature type="compositionally biased region" description="Polar residues" evidence="6">
    <location>
        <begin position="799"/>
        <end position="818"/>
    </location>
</feature>
<dbReference type="InterPro" id="IPR003533">
    <property type="entry name" value="Doublecortin_dom"/>
</dbReference>
<feature type="compositionally biased region" description="Polar residues" evidence="6">
    <location>
        <begin position="1123"/>
        <end position="1150"/>
    </location>
</feature>
<sequence length="1952" mass="214470">MSSVHTETLDPRPPSKHASLPPSSSRLAHVTSAAPAKRITFYKSGDSQFEGVRMAVHKRSFKCFDALLDDLSQKVPLPFGVRTVTTPRGTHTIKHLEQLQDGGCYLCSDQRQHSRRPHRPESSKASPGHAHLPYRQRRILLVSNMDPGLRRSVLLSRRSTRSLGTFLEEASQLMQFHVRKLYTSIDNVQTLITYPSVLICVGREAFSPTLVENPCSTRSKIIEKSPSNDPFLFFLTVNFGLETKKSIIHPRSDSSTRSTRFSLSSDKSYGVGSAPQARPAIMNDDIEKRVVVNKDGTLSVEMRVRFRLQSDETLQWSTQIKKSPSLTNDCCALSQATARYLQQGQSESCSDLDSTSVDHCPCCYPEPEPKYDLWENPVHRHIYPPQPPPRSSSHTHTITRHSHSSSSSSSRNSRRVMRCRARLSSGKSGSGSELMQEQMCVTEQVERRVEVEQDGNTHVEVCKVSHSRSELIAVDGAQRPLSGKSEQERMRKEDEEVSAISSSSRILQSLKEDQDNNEEDDDLPPSASQCCHNNEESPAPTPEPEMTNRAASGISTEHQEAGSRAASSLCCRATMLNLSSKGKIPKSAEDECEVKRAVGGLSGSSKRFNMSSVCLDCGGCRRSEAESNLEDVALPASPNDLEGRASSAVFKISDQESAKEEERTRSTASVASRKSSQYEDDTEKRSCSGKMSPKTQNKETKKERPTSSLSAKSGASATTVASIRSHKSRAEAEDTDLKDDDKRASSGLSVKTNASSKSEKDERSDGAPSAQSYVSGKSGTSHRSTCSQYAEPAQPAKGQESNNRPISATSNSNLSVKSNKCRKSTKASDVSLSPRPEAEPDVGERVASQKSGKSCKSSNSVKCDCNEKAVEMMGNDVEMETQKMPVGDEMVLSTKSDSCEKSCHINTEVNGIEERASSAISQRSQMSAKSRGSQKANHSSIVVSRKSSRRGPADITVTDTAEEKMVSNATLSPRRARSHRSSVSPSGSAVGKSKASSDVSVQTPISGKSGRDKCDCGAASEKTEKEEENDKVSILSCSSQSVSLGLPEDQDTAESESGKSNVSSNTNNEDKEQDGVKTAASTKSTKSHRSDVNSVKNPSCPNVPLMDIPTIQMPEGGAEECEVTNTPRVASAITVKSSKSSHKSLCNCSNKRPAGSDVSSENQDNSKTAKKEKEAESVASARSETKSKASKRSKAESGNKGFESPKIKTAVESLKECPNQTNGEACSESTVSAADLLKETVARPRSRQSNASRTSHKPQSESSRSCQKKRNLTDHEEALPTPDCLPNASPSEVVSDWLRSIPANSSMLAPDEVFDEEHEEEPQGERVTEEQEASPEDTTEREGEVEPAEEDKAGKKDPGALPTSSATLPKNWPSSAAVMKVLLSSSPGRCRSMPEVSARLSSSAQGLLDCLAQLQLIGPTLNPCCEQLKECHQQYEDIMAILHSLWLTEPKAMEKKEAKAGVAEVTSPMSSSGVGMSSGSNGSGKDNGNQETDEMPSHKKTEKEAKDEDPEDKKTPNEKAMTEEPEPSTDPCSLDSQKAMENPSTSDKSSSKSPSDNEQDSSSGTPPTVLRATLSKKMSQDPDPAWVLHLLKKLEKQFMGHYTDAMVEFKVRWDLDDSLLLERMICELKDEVGRRIQKSIEREIKKIQSRVWKGGRSPRPPPGGNLSRESTTTEKRRWMLKVRFLIFFQVMKNQSVKTADTHNVDDLTDDFSDQRSDDEYCPCDACVRKKMAARPLKENPLAPEAPMVMEFDLLKILQQKKSPVTAPPIKQQTEEEEEKEEEQEDSEVEKEERSLEIVQEEEEEEETKEDKEEEAESKDEEDSVEEEEKGESSEKEEEDEEVECHCHAKTEEINEEDQKEKDEEEGTGSGEDEEEEENESTIDTVREATPRARDTLENTEDDEDPLEDEHKVSESQPEEEDEEERNMGLMKEDEDSEGEGEETTSAKVSLGF</sequence>
<dbReference type="InterPro" id="IPR036572">
    <property type="entry name" value="Doublecortin_dom_sf"/>
</dbReference>
<accession>A0A8C5DML3</accession>
<name>A0A8C5DML3_GOUWI</name>
<feature type="compositionally biased region" description="Acidic residues" evidence="6">
    <location>
        <begin position="1862"/>
        <end position="1880"/>
    </location>
</feature>
<feature type="compositionally biased region" description="Acidic residues" evidence="6">
    <location>
        <begin position="1798"/>
        <end position="1842"/>
    </location>
</feature>
<keyword evidence="9" id="KW-1185">Reference proteome</keyword>
<dbReference type="SMART" id="SM00537">
    <property type="entry name" value="DCX"/>
    <property type="match status" value="1"/>
</dbReference>
<feature type="compositionally biased region" description="Low complexity" evidence="6">
    <location>
        <begin position="981"/>
        <end position="1001"/>
    </location>
</feature>
<feature type="region of interest" description="Disordered" evidence="6">
    <location>
        <begin position="1458"/>
        <end position="1569"/>
    </location>
</feature>
<feature type="compositionally biased region" description="Basic and acidic residues" evidence="6">
    <location>
        <begin position="1167"/>
        <end position="1176"/>
    </location>
</feature>
<feature type="region of interest" description="Disordered" evidence="6">
    <location>
        <begin position="110"/>
        <end position="129"/>
    </location>
</feature>
<feature type="compositionally biased region" description="Low complexity" evidence="6">
    <location>
        <begin position="1033"/>
        <end position="1046"/>
    </location>
</feature>
<feature type="compositionally biased region" description="Basic and acidic residues" evidence="6">
    <location>
        <begin position="696"/>
        <end position="705"/>
    </location>
</feature>
<feature type="compositionally biased region" description="Polar residues" evidence="6">
    <location>
        <begin position="1362"/>
        <end position="1371"/>
    </location>
</feature>
<proteinExistence type="predicted"/>
<comment type="subcellular location">
    <subcellularLocation>
        <location evidence="1">Cell projection</location>
    </subcellularLocation>
    <subcellularLocation>
        <location evidence="2">Cytoplasm</location>
    </subcellularLocation>
</comment>
<feature type="compositionally biased region" description="Basic residues" evidence="6">
    <location>
        <begin position="412"/>
        <end position="421"/>
    </location>
</feature>
<keyword evidence="4" id="KW-0677">Repeat</keyword>
<organism evidence="8 9">
    <name type="scientific">Gouania willdenowi</name>
    <name type="common">Blunt-snouted clingfish</name>
    <name type="synonym">Lepadogaster willdenowi</name>
    <dbReference type="NCBI Taxonomy" id="441366"/>
    <lineage>
        <taxon>Eukaryota</taxon>
        <taxon>Metazoa</taxon>
        <taxon>Chordata</taxon>
        <taxon>Craniata</taxon>
        <taxon>Vertebrata</taxon>
        <taxon>Euteleostomi</taxon>
        <taxon>Actinopterygii</taxon>
        <taxon>Neopterygii</taxon>
        <taxon>Teleostei</taxon>
        <taxon>Neoteleostei</taxon>
        <taxon>Acanthomorphata</taxon>
        <taxon>Ovalentaria</taxon>
        <taxon>Blenniimorphae</taxon>
        <taxon>Blenniiformes</taxon>
        <taxon>Gobiesocoidei</taxon>
        <taxon>Gobiesocidae</taxon>
        <taxon>Gobiesocinae</taxon>
        <taxon>Gouania</taxon>
    </lineage>
</organism>
<dbReference type="GO" id="GO:0060041">
    <property type="term" value="P:retina development in camera-type eye"/>
    <property type="evidence" value="ECO:0007669"/>
    <property type="project" value="TreeGrafter"/>
</dbReference>
<evidence type="ECO:0000256" key="4">
    <source>
        <dbReference type="ARBA" id="ARBA00022737"/>
    </source>
</evidence>
<feature type="compositionally biased region" description="Polar residues" evidence="6">
    <location>
        <begin position="706"/>
        <end position="722"/>
    </location>
</feature>
<dbReference type="GO" id="GO:0005930">
    <property type="term" value="C:axoneme"/>
    <property type="evidence" value="ECO:0007669"/>
    <property type="project" value="TreeGrafter"/>
</dbReference>
<feature type="compositionally biased region" description="Basic and acidic residues" evidence="6">
    <location>
        <begin position="1843"/>
        <end position="1861"/>
    </location>
</feature>
<dbReference type="PROSITE" id="PS50309">
    <property type="entry name" value="DC"/>
    <property type="match status" value="1"/>
</dbReference>
<evidence type="ECO:0000256" key="1">
    <source>
        <dbReference type="ARBA" id="ARBA00004316"/>
    </source>
</evidence>
<dbReference type="GO" id="GO:0035082">
    <property type="term" value="P:axoneme assembly"/>
    <property type="evidence" value="ECO:0007669"/>
    <property type="project" value="TreeGrafter"/>
</dbReference>
<protein>
    <recommendedName>
        <fullName evidence="7">Doublecortin domain-containing protein</fullName>
    </recommendedName>
</protein>
<feature type="compositionally biased region" description="Low complexity" evidence="6">
    <location>
        <begin position="1541"/>
        <end position="1563"/>
    </location>
</feature>
<evidence type="ECO:0000256" key="6">
    <source>
        <dbReference type="SAM" id="MobiDB-lite"/>
    </source>
</evidence>
<evidence type="ECO:0000313" key="8">
    <source>
        <dbReference type="Ensembl" id="ENSGWIP00000008113.1"/>
    </source>
</evidence>
<feature type="region of interest" description="Disordered" evidence="6">
    <location>
        <begin position="634"/>
        <end position="862"/>
    </location>
</feature>
<feature type="compositionally biased region" description="Low complexity" evidence="6">
    <location>
        <begin position="255"/>
        <end position="266"/>
    </location>
</feature>
<feature type="compositionally biased region" description="Acidic residues" evidence="6">
    <location>
        <begin position="1774"/>
        <end position="1789"/>
    </location>
</feature>
<feature type="compositionally biased region" description="Low complexity" evidence="6">
    <location>
        <begin position="498"/>
        <end position="509"/>
    </location>
</feature>
<dbReference type="GO" id="GO:0042461">
    <property type="term" value="P:photoreceptor cell development"/>
    <property type="evidence" value="ECO:0007669"/>
    <property type="project" value="TreeGrafter"/>
</dbReference>
<feature type="region of interest" description="Disordered" evidence="6">
    <location>
        <begin position="1"/>
        <end position="29"/>
    </location>
</feature>
<gene>
    <name evidence="8" type="primary">rp1l1a</name>
</gene>
<dbReference type="Gene3D" id="3.10.20.230">
    <property type="entry name" value="Doublecortin domain"/>
    <property type="match status" value="2"/>
</dbReference>